<proteinExistence type="predicted"/>
<dbReference type="PROSITE" id="PS51882">
    <property type="entry name" value="G_ALPHA"/>
    <property type="match status" value="1"/>
</dbReference>
<evidence type="ECO:0000256" key="5">
    <source>
        <dbReference type="PIRSR" id="PIRSR601019-1"/>
    </source>
</evidence>
<dbReference type="GO" id="GO:0007186">
    <property type="term" value="P:G protein-coupled receptor signaling pathway"/>
    <property type="evidence" value="ECO:0007669"/>
    <property type="project" value="InterPro"/>
</dbReference>
<keyword evidence="8" id="KW-1185">Reference proteome</keyword>
<dbReference type="GO" id="GO:0005525">
    <property type="term" value="F:GTP binding"/>
    <property type="evidence" value="ECO:0007669"/>
    <property type="project" value="UniProtKB-KW"/>
</dbReference>
<evidence type="ECO:0000256" key="2">
    <source>
        <dbReference type="ARBA" id="ARBA00022741"/>
    </source>
</evidence>
<protein>
    <submittedName>
        <fullName evidence="9">Extra-large guanine nucleotide-binding protein 1-like isoform X1</fullName>
    </submittedName>
</protein>
<evidence type="ECO:0000256" key="4">
    <source>
        <dbReference type="ARBA" id="ARBA00023224"/>
    </source>
</evidence>
<dbReference type="PRINTS" id="PR00318">
    <property type="entry name" value="GPROTEINA"/>
</dbReference>
<dbReference type="FunFam" id="3.40.50.300:FF:000692">
    <property type="entry name" value="Guanine nucleotide-binding protein subunit alpha"/>
    <property type="match status" value="1"/>
</dbReference>
<dbReference type="InterPro" id="IPR053057">
    <property type="entry name" value="XLG_GTP-binding"/>
</dbReference>
<dbReference type="GeneID" id="116195149"/>
<dbReference type="GO" id="GO:0003924">
    <property type="term" value="F:GTPase activity"/>
    <property type="evidence" value="ECO:0007669"/>
    <property type="project" value="InterPro"/>
</dbReference>
<keyword evidence="6" id="KW-0460">Magnesium</keyword>
<dbReference type="SUPFAM" id="SSF47895">
    <property type="entry name" value="Transducin (alpha subunit), insertion domain"/>
    <property type="match status" value="1"/>
</dbReference>
<dbReference type="OrthoDB" id="5817230at2759"/>
<reference evidence="8" key="1">
    <citation type="journal article" date="2020" name="Plant Biotechnol. J.">
        <title>The pomegranate (Punica granatum L.) draft genome dissects genetic divergence between soft- and hard-seeded cultivars.</title>
        <authorList>
            <person name="Luo X."/>
            <person name="Li H."/>
            <person name="Wu Z."/>
            <person name="Yao W."/>
            <person name="Zhao P."/>
            <person name="Cao D."/>
            <person name="Yu H."/>
            <person name="Li K."/>
            <person name="Poudel K."/>
            <person name="Zhao D."/>
            <person name="Zhang F."/>
            <person name="Xia X."/>
            <person name="Chen L."/>
            <person name="Wang Q."/>
            <person name="Jing D."/>
            <person name="Cao S."/>
        </authorList>
    </citation>
    <scope>NUCLEOTIDE SEQUENCE [LARGE SCALE GENOMIC DNA]</scope>
    <source>
        <strain evidence="8">cv. Tunisia</strain>
    </source>
</reference>
<organism evidence="8 9">
    <name type="scientific">Punica granatum</name>
    <name type="common">Pomegranate</name>
    <dbReference type="NCBI Taxonomy" id="22663"/>
    <lineage>
        <taxon>Eukaryota</taxon>
        <taxon>Viridiplantae</taxon>
        <taxon>Streptophyta</taxon>
        <taxon>Embryophyta</taxon>
        <taxon>Tracheophyta</taxon>
        <taxon>Spermatophyta</taxon>
        <taxon>Magnoliopsida</taxon>
        <taxon>eudicotyledons</taxon>
        <taxon>Gunneridae</taxon>
        <taxon>Pentapetalae</taxon>
        <taxon>rosids</taxon>
        <taxon>malvids</taxon>
        <taxon>Myrtales</taxon>
        <taxon>Lythraceae</taxon>
        <taxon>Punica</taxon>
    </lineage>
</organism>
<feature type="binding site" evidence="6">
    <location>
        <position position="483"/>
    </location>
    <ligand>
        <name>Mg(2+)</name>
        <dbReference type="ChEBI" id="CHEBI:18420"/>
    </ligand>
</feature>
<sequence length="882" mass="99131">MAAVLRRFVSLPPSAPEEDDDHSVEYSIALEYKGPLLFSDIPRAVPLNIDQIPTASVVPSNSWFLNLALPVISPVGRKGSGCKKTEDVSNTSLTVCSVEADGASSSTSSSRDENATVQDLDPPESPEVSQEGVRFEDHMRSEIVELESALRSSSSSCYSRKEEGSDYGSPHHIRKSSTVTFRDPDSGDVISDEESVVSEPDCIPVKQKAEKNEKKGACYRCLRGNRFTEKEVCIVCDAKYCRSCVLRAMGSMPEGRKCISCIGFRIDDSKRDSLGRCSRMLKRLLTDMEVKRVMGSEISCPSNQLPPNLVYVNDEPLNQVALALLQSCPNPPKKLRPGRYWYDKASGYWGKEGQKPCDIITAQLNSIGGQLQRNASNGNTNILINRREITREEVWMLKVAGIPCEGKTHYWVDKDGSYQEEGQKNVIGRLWEKRKTKLVCAMLSLPIPPSTTISGGEEGAQNKLEQNALRKLLLVGPDKSGTSTIFKQTKLVYGVPFTEDERQNIKLMIQSNLYRYLGVLLEGREQFAEESSRDESSRAKGKVLSVEQSSSSGKSNQKEDSLMTYSLGRKLKAFSDWLLKVIESGNLEAIVLSASREYAPLVEELWMDGAIQATYNRRSELGMLPRVATYFLERAIEISKEGYEPSDMDILYSEGITSSNSLASTDFSFPKSAQSDESMNHSDQHNSFPRYQLIRVHPRSLGENCKWLEMFEDVNIVLFCISLADYDEFFMDKNGVFMNKILASKQLFESIVTHPTFYKKDFLLVLNKLDLLEEKIEHTPLNRCEWFRDFQPVISHNHNIGTYVNGNPSVAERAFHYIGWKFKRFFFSLTGRKLFVSSVTGLEQDSVDECLKYAREIMDWEAQEVMTGVNDESSTSIEASTT</sequence>
<evidence type="ECO:0000256" key="6">
    <source>
        <dbReference type="PIRSR" id="PIRSR601019-2"/>
    </source>
</evidence>
<dbReference type="InterPro" id="IPR027417">
    <property type="entry name" value="P-loop_NTPase"/>
</dbReference>
<keyword evidence="4" id="KW-0807">Transducer</keyword>
<dbReference type="RefSeq" id="XP_031379989.1">
    <property type="nucleotide sequence ID" value="XM_031524129.1"/>
</dbReference>
<name>A0A6P8CC74_PUNGR</name>
<feature type="region of interest" description="Disordered" evidence="7">
    <location>
        <begin position="155"/>
        <end position="194"/>
    </location>
</feature>
<gene>
    <name evidence="9" type="primary">LOC116195149</name>
</gene>
<dbReference type="PANTHER" id="PTHR36486:SF4">
    <property type="entry name" value="PH DOMAIN-CONTAINING PROTEIN"/>
    <property type="match status" value="1"/>
</dbReference>
<dbReference type="InterPro" id="IPR001019">
    <property type="entry name" value="Gprotein_alpha_su"/>
</dbReference>
<dbReference type="SMART" id="SM00275">
    <property type="entry name" value="G_alpha"/>
    <property type="match status" value="1"/>
</dbReference>
<dbReference type="PANTHER" id="PTHR36486">
    <property type="entry name" value="OS01G0977800 PROTEIN"/>
    <property type="match status" value="1"/>
</dbReference>
<evidence type="ECO:0000313" key="9">
    <source>
        <dbReference type="RefSeq" id="XP_031379989.1"/>
    </source>
</evidence>
<evidence type="ECO:0000256" key="1">
    <source>
        <dbReference type="ARBA" id="ARBA00022723"/>
    </source>
</evidence>
<feature type="binding site" evidence="6">
    <location>
        <position position="659"/>
    </location>
    <ligand>
        <name>Mg(2+)</name>
        <dbReference type="ChEBI" id="CHEBI:18420"/>
    </ligand>
</feature>
<reference evidence="9" key="2">
    <citation type="submission" date="2025-08" db="UniProtKB">
        <authorList>
            <consortium name="RefSeq"/>
        </authorList>
    </citation>
    <scope>IDENTIFICATION</scope>
    <source>
        <tissue evidence="9">Leaf</tissue>
    </source>
</reference>
<dbReference type="GO" id="GO:0046872">
    <property type="term" value="F:metal ion binding"/>
    <property type="evidence" value="ECO:0007669"/>
    <property type="project" value="UniProtKB-KW"/>
</dbReference>
<evidence type="ECO:0000256" key="3">
    <source>
        <dbReference type="ARBA" id="ARBA00023134"/>
    </source>
</evidence>
<keyword evidence="2 5" id="KW-0547">Nucleotide-binding</keyword>
<dbReference type="Gene3D" id="1.10.400.10">
    <property type="entry name" value="GI Alpha 1, domain 2-like"/>
    <property type="match status" value="1"/>
</dbReference>
<dbReference type="Gene3D" id="3.40.50.300">
    <property type="entry name" value="P-loop containing nucleotide triphosphate hydrolases"/>
    <property type="match status" value="1"/>
</dbReference>
<feature type="region of interest" description="Disordered" evidence="7">
    <location>
        <begin position="530"/>
        <end position="559"/>
    </location>
</feature>
<feature type="region of interest" description="Disordered" evidence="7">
    <location>
        <begin position="101"/>
        <end position="135"/>
    </location>
</feature>
<feature type="compositionally biased region" description="Polar residues" evidence="7">
    <location>
        <begin position="546"/>
        <end position="555"/>
    </location>
</feature>
<keyword evidence="3 5" id="KW-0342">GTP-binding</keyword>
<dbReference type="Proteomes" id="UP000515151">
    <property type="component" value="Chromosome 2"/>
</dbReference>
<keyword evidence="1 6" id="KW-0479">Metal-binding</keyword>
<evidence type="ECO:0000256" key="7">
    <source>
        <dbReference type="SAM" id="MobiDB-lite"/>
    </source>
</evidence>
<dbReference type="Pfam" id="PF00503">
    <property type="entry name" value="G-alpha"/>
    <property type="match status" value="1"/>
</dbReference>
<dbReference type="AlphaFoldDB" id="A0A6P8CC74"/>
<dbReference type="GO" id="GO:0031683">
    <property type="term" value="F:G-protein beta/gamma-subunit complex binding"/>
    <property type="evidence" value="ECO:0007669"/>
    <property type="project" value="InterPro"/>
</dbReference>
<accession>A0A6P8CC74</accession>
<dbReference type="InterPro" id="IPR011025">
    <property type="entry name" value="GproteinA_insert"/>
</dbReference>
<dbReference type="SUPFAM" id="SSF52540">
    <property type="entry name" value="P-loop containing nucleoside triphosphate hydrolases"/>
    <property type="match status" value="1"/>
</dbReference>
<feature type="binding site" evidence="5">
    <location>
        <begin position="767"/>
        <end position="770"/>
    </location>
    <ligand>
        <name>GTP</name>
        <dbReference type="ChEBI" id="CHEBI:37565"/>
    </ligand>
</feature>
<evidence type="ECO:0000313" key="8">
    <source>
        <dbReference type="Proteomes" id="UP000515151"/>
    </source>
</evidence>